<comment type="caution">
    <text evidence="1">The sequence shown here is derived from an EMBL/GenBank/DDBJ whole genome shotgun (WGS) entry which is preliminary data.</text>
</comment>
<dbReference type="InterPro" id="IPR037208">
    <property type="entry name" value="Spo0E-like_sf"/>
</dbReference>
<sequence length="56" mass="6528">MSEMDEILTQIEDLRKKLNMLIKEKHILLDPKVITASQILDSVLNEYNEIAKKSDK</sequence>
<dbReference type="Gene3D" id="4.10.280.10">
    <property type="entry name" value="Helix-loop-helix DNA-binding domain"/>
    <property type="match status" value="1"/>
</dbReference>
<dbReference type="InterPro" id="IPR018540">
    <property type="entry name" value="Spo0E-like"/>
</dbReference>
<dbReference type="InterPro" id="IPR036638">
    <property type="entry name" value="HLH_DNA-bd_sf"/>
</dbReference>
<gene>
    <name evidence="1" type="ORF">J2Z42_001270</name>
</gene>
<organism evidence="1 2">
    <name type="scientific">Clostridium algifaecis</name>
    <dbReference type="NCBI Taxonomy" id="1472040"/>
    <lineage>
        <taxon>Bacteria</taxon>
        <taxon>Bacillati</taxon>
        <taxon>Bacillota</taxon>
        <taxon>Clostridia</taxon>
        <taxon>Eubacteriales</taxon>
        <taxon>Clostridiaceae</taxon>
        <taxon>Clostridium</taxon>
    </lineage>
</organism>
<dbReference type="RefSeq" id="WP_209701776.1">
    <property type="nucleotide sequence ID" value="NZ_JAGGLM010000005.1"/>
</dbReference>
<reference evidence="1 2" key="1">
    <citation type="submission" date="2021-03" db="EMBL/GenBank/DDBJ databases">
        <title>Genomic Encyclopedia of Type Strains, Phase IV (KMG-IV): sequencing the most valuable type-strain genomes for metagenomic binning, comparative biology and taxonomic classification.</title>
        <authorList>
            <person name="Goeker M."/>
        </authorList>
    </citation>
    <scope>NUCLEOTIDE SEQUENCE [LARGE SCALE GENOMIC DNA]</scope>
    <source>
        <strain evidence="1 2">DSM 28783</strain>
    </source>
</reference>
<dbReference type="SUPFAM" id="SSF140500">
    <property type="entry name" value="BAS1536-like"/>
    <property type="match status" value="1"/>
</dbReference>
<evidence type="ECO:0000313" key="2">
    <source>
        <dbReference type="Proteomes" id="UP001519307"/>
    </source>
</evidence>
<dbReference type="EMBL" id="JAGGLM010000005">
    <property type="protein sequence ID" value="MBP2032598.1"/>
    <property type="molecule type" value="Genomic_DNA"/>
</dbReference>
<protein>
    <recommendedName>
        <fullName evidence="3">Aspartyl-phosphate phosphatase Spo0E family protein</fullName>
    </recommendedName>
</protein>
<accession>A0ABS4KRD0</accession>
<name>A0ABS4KRD0_9CLOT</name>
<keyword evidence="2" id="KW-1185">Reference proteome</keyword>
<evidence type="ECO:0008006" key="3">
    <source>
        <dbReference type="Google" id="ProtNLM"/>
    </source>
</evidence>
<dbReference type="Pfam" id="PF09388">
    <property type="entry name" value="SpoOE-like"/>
    <property type="match status" value="1"/>
</dbReference>
<dbReference type="Proteomes" id="UP001519307">
    <property type="component" value="Unassembled WGS sequence"/>
</dbReference>
<proteinExistence type="predicted"/>
<evidence type="ECO:0000313" key="1">
    <source>
        <dbReference type="EMBL" id="MBP2032598.1"/>
    </source>
</evidence>